<dbReference type="Proteomes" id="UP000427373">
    <property type="component" value="Chromosome"/>
</dbReference>
<accession>A0A650CGE0</accession>
<evidence type="ECO:0000313" key="4">
    <source>
        <dbReference type="Proteomes" id="UP000427373"/>
    </source>
</evidence>
<dbReference type="AlphaFoldDB" id="A0A650CGE0"/>
<evidence type="ECO:0000313" key="5">
    <source>
        <dbReference type="Proteomes" id="UP000582213"/>
    </source>
</evidence>
<proteinExistence type="predicted"/>
<dbReference type="OrthoDB" id="39590at2157"/>
<keyword evidence="4" id="KW-1185">Reference proteome</keyword>
<name>A0A650CGE0_SULOH</name>
<protein>
    <submittedName>
        <fullName evidence="3">HEPN domain-containing protein</fullName>
    </submittedName>
</protein>
<dbReference type="SMART" id="SM00748">
    <property type="entry name" value="HEPN"/>
    <property type="match status" value="1"/>
</dbReference>
<dbReference type="InterPro" id="IPR007842">
    <property type="entry name" value="HEPN_dom"/>
</dbReference>
<reference evidence="2 5" key="2">
    <citation type="submission" date="2020-08" db="EMBL/GenBank/DDBJ databases">
        <title>Genomic Encyclopedia of Type Strains, Phase IV (KMG-IV): sequencing the most valuable type-strain genomes for metagenomic binning, comparative biology and taxonomic classification.</title>
        <authorList>
            <person name="Goeker M."/>
        </authorList>
    </citation>
    <scope>NUCLEOTIDE SEQUENCE [LARGE SCALE GENOMIC DNA]</scope>
    <source>
        <strain evidence="2 5">DSM 12421</strain>
    </source>
</reference>
<dbReference type="KEGG" id="soh:D1869_06225"/>
<dbReference type="RefSeq" id="WP_156014380.1">
    <property type="nucleotide sequence ID" value="NZ_CP045484.1"/>
</dbReference>
<dbReference type="EMBL" id="CP045484">
    <property type="protein sequence ID" value="QGR16826.1"/>
    <property type="molecule type" value="Genomic_DNA"/>
</dbReference>
<organism evidence="3 4">
    <name type="scientific">Sulfurisphaera ohwakuensis</name>
    <dbReference type="NCBI Taxonomy" id="69656"/>
    <lineage>
        <taxon>Archaea</taxon>
        <taxon>Thermoproteota</taxon>
        <taxon>Thermoprotei</taxon>
        <taxon>Sulfolobales</taxon>
        <taxon>Sulfolobaceae</taxon>
        <taxon>Sulfurisphaera</taxon>
    </lineage>
</organism>
<dbReference type="Proteomes" id="UP000582213">
    <property type="component" value="Unassembled WGS sequence"/>
</dbReference>
<evidence type="ECO:0000259" key="1">
    <source>
        <dbReference type="PROSITE" id="PS50910"/>
    </source>
</evidence>
<reference evidence="3 4" key="1">
    <citation type="submission" date="2019-10" db="EMBL/GenBank/DDBJ databases">
        <title>Genome Sequences from Six Type Strain Members of the Archaeal Family Sulfolobaceae: Acidianus ambivalens, Acidianus infernus, Metallosphaera prunae, Stygiolobus azoricus, Sulfolobus metallicus, and Sulfurisphaera ohwakuensis.</title>
        <authorList>
            <person name="Counts J.A."/>
            <person name="Kelly R.M."/>
        </authorList>
    </citation>
    <scope>NUCLEOTIDE SEQUENCE [LARGE SCALE GENOMIC DNA]</scope>
    <source>
        <strain evidence="3 4">TA-1</strain>
    </source>
</reference>
<sequence>MILPKFREYARAFLNIAKKDNIRAKRALELKDYPECFFYSQQSVEKSVKAMLEVKLIYKKEYDIIAEASNNLQDLGEDLDIILNALDYLSGAWNMSRYPFFNGNSVTTPEEFVTEEMCVQGIKYSDEVIRIAENYLRKYGII</sequence>
<dbReference type="PROSITE" id="PS50910">
    <property type="entry name" value="HEPN"/>
    <property type="match status" value="1"/>
</dbReference>
<dbReference type="EMBL" id="JACHFY010000012">
    <property type="protein sequence ID" value="MBB5254234.1"/>
    <property type="molecule type" value="Genomic_DNA"/>
</dbReference>
<evidence type="ECO:0000313" key="2">
    <source>
        <dbReference type="EMBL" id="MBB5254234.1"/>
    </source>
</evidence>
<evidence type="ECO:0000313" key="3">
    <source>
        <dbReference type="EMBL" id="QGR16826.1"/>
    </source>
</evidence>
<dbReference type="GeneID" id="42800825"/>
<feature type="domain" description="HEPN" evidence="1">
    <location>
        <begin position="14"/>
        <end position="128"/>
    </location>
</feature>
<gene>
    <name evidence="3" type="ORF">D1869_06225</name>
    <name evidence="2" type="ORF">HNQ62_002007</name>
</gene>
<dbReference type="Gene3D" id="1.20.120.330">
    <property type="entry name" value="Nucleotidyltransferases domain 2"/>
    <property type="match status" value="1"/>
</dbReference>
<dbReference type="SUPFAM" id="SSF81593">
    <property type="entry name" value="Nucleotidyltransferase substrate binding subunit/domain"/>
    <property type="match status" value="1"/>
</dbReference>
<dbReference type="Pfam" id="PF05168">
    <property type="entry name" value="HEPN"/>
    <property type="match status" value="1"/>
</dbReference>